<evidence type="ECO:0000313" key="3">
    <source>
        <dbReference type="Proteomes" id="UP000789570"/>
    </source>
</evidence>
<dbReference type="AlphaFoldDB" id="A0A9N9ASG9"/>
<evidence type="ECO:0000313" key="2">
    <source>
        <dbReference type="EMBL" id="CAG8538480.1"/>
    </source>
</evidence>
<dbReference type="EMBL" id="CAJVPQ010001210">
    <property type="protein sequence ID" value="CAG8538480.1"/>
    <property type="molecule type" value="Genomic_DNA"/>
</dbReference>
<reference evidence="2" key="1">
    <citation type="submission" date="2021-06" db="EMBL/GenBank/DDBJ databases">
        <authorList>
            <person name="Kallberg Y."/>
            <person name="Tangrot J."/>
            <person name="Rosling A."/>
        </authorList>
    </citation>
    <scope>NUCLEOTIDE SEQUENCE</scope>
    <source>
        <strain evidence="2">UK204</strain>
    </source>
</reference>
<evidence type="ECO:0000256" key="1">
    <source>
        <dbReference type="SAM" id="MobiDB-lite"/>
    </source>
</evidence>
<feature type="compositionally biased region" description="Basic residues" evidence="1">
    <location>
        <begin position="63"/>
        <end position="73"/>
    </location>
</feature>
<accession>A0A9N9ASG9</accession>
<dbReference type="Proteomes" id="UP000789570">
    <property type="component" value="Unassembled WGS sequence"/>
</dbReference>
<feature type="compositionally biased region" description="Polar residues" evidence="1">
    <location>
        <begin position="1"/>
        <end position="23"/>
    </location>
</feature>
<name>A0A9N9ASG9_9GLOM</name>
<feature type="non-terminal residue" evidence="2">
    <location>
        <position position="1"/>
    </location>
</feature>
<gene>
    <name evidence="2" type="ORF">FCALED_LOCUS5522</name>
</gene>
<sequence length="79" mass="8861">EIMKSYKQTGGNNRVENWNNSRFDSSEVDNTESMTASHSDFSSSFAGPSNSSSFAESSSPRQQKPRKRGRKYGSKYDVL</sequence>
<organism evidence="2 3">
    <name type="scientific">Funneliformis caledonium</name>
    <dbReference type="NCBI Taxonomy" id="1117310"/>
    <lineage>
        <taxon>Eukaryota</taxon>
        <taxon>Fungi</taxon>
        <taxon>Fungi incertae sedis</taxon>
        <taxon>Mucoromycota</taxon>
        <taxon>Glomeromycotina</taxon>
        <taxon>Glomeromycetes</taxon>
        <taxon>Glomerales</taxon>
        <taxon>Glomeraceae</taxon>
        <taxon>Funneliformis</taxon>
    </lineage>
</organism>
<feature type="region of interest" description="Disordered" evidence="1">
    <location>
        <begin position="1"/>
        <end position="79"/>
    </location>
</feature>
<proteinExistence type="predicted"/>
<protein>
    <submittedName>
        <fullName evidence="2">15923_t:CDS:1</fullName>
    </submittedName>
</protein>
<keyword evidence="3" id="KW-1185">Reference proteome</keyword>
<feature type="compositionally biased region" description="Low complexity" evidence="1">
    <location>
        <begin position="33"/>
        <end position="62"/>
    </location>
</feature>
<comment type="caution">
    <text evidence="2">The sequence shown here is derived from an EMBL/GenBank/DDBJ whole genome shotgun (WGS) entry which is preliminary data.</text>
</comment>